<dbReference type="PROSITE" id="PS50893">
    <property type="entry name" value="ABC_TRANSPORTER_2"/>
    <property type="match status" value="1"/>
</dbReference>
<dbReference type="InterPro" id="IPR036640">
    <property type="entry name" value="ABC1_TM_sf"/>
</dbReference>
<feature type="transmembrane region" description="Helical" evidence="7">
    <location>
        <begin position="136"/>
        <end position="156"/>
    </location>
</feature>
<reference evidence="10 11" key="1">
    <citation type="submission" date="2020-08" db="EMBL/GenBank/DDBJ databases">
        <title>A Genomic Blueprint of the Chicken Gut Microbiome.</title>
        <authorList>
            <person name="Gilroy R."/>
            <person name="Ravi A."/>
            <person name="Getino M."/>
            <person name="Pursley I."/>
            <person name="Horton D.L."/>
            <person name="Alikhan N.-F."/>
            <person name="Baker D."/>
            <person name="Gharbi K."/>
            <person name="Hall N."/>
            <person name="Watson M."/>
            <person name="Adriaenssens E.M."/>
            <person name="Foster-Nyarko E."/>
            <person name="Jarju S."/>
            <person name="Secka A."/>
            <person name="Antonio M."/>
            <person name="Oren A."/>
            <person name="Chaudhuri R."/>
            <person name="La Ragione R.M."/>
            <person name="Hildebrand F."/>
            <person name="Pallen M.J."/>
        </authorList>
    </citation>
    <scope>NUCLEOTIDE SEQUENCE [LARGE SCALE GENOMIC DNA]</scope>
    <source>
        <strain evidence="10 11">Sa3CUA8</strain>
    </source>
</reference>
<evidence type="ECO:0000256" key="1">
    <source>
        <dbReference type="ARBA" id="ARBA00004651"/>
    </source>
</evidence>
<feature type="domain" description="ABC transporter" evidence="8">
    <location>
        <begin position="338"/>
        <end position="572"/>
    </location>
</feature>
<dbReference type="InterPro" id="IPR017871">
    <property type="entry name" value="ABC_transporter-like_CS"/>
</dbReference>
<feature type="transmembrane region" description="Helical" evidence="7">
    <location>
        <begin position="247"/>
        <end position="266"/>
    </location>
</feature>
<keyword evidence="5 7" id="KW-1133">Transmembrane helix</keyword>
<dbReference type="PANTHER" id="PTHR43394">
    <property type="entry name" value="ATP-DEPENDENT PERMEASE MDL1, MITOCHONDRIAL"/>
    <property type="match status" value="1"/>
</dbReference>
<dbReference type="InterPro" id="IPR027417">
    <property type="entry name" value="P-loop_NTPase"/>
</dbReference>
<proteinExistence type="predicted"/>
<feature type="transmembrane region" description="Helical" evidence="7">
    <location>
        <begin position="21"/>
        <end position="43"/>
    </location>
</feature>
<keyword evidence="3" id="KW-0547">Nucleotide-binding</keyword>
<dbReference type="RefSeq" id="WP_191689115.1">
    <property type="nucleotide sequence ID" value="NZ_JACSQY010000003.1"/>
</dbReference>
<dbReference type="SMART" id="SM00382">
    <property type="entry name" value="AAA"/>
    <property type="match status" value="1"/>
</dbReference>
<dbReference type="InterPro" id="IPR039421">
    <property type="entry name" value="Type_1_exporter"/>
</dbReference>
<comment type="subcellular location">
    <subcellularLocation>
        <location evidence="1">Cell membrane</location>
        <topology evidence="1">Multi-pass membrane protein</topology>
    </subcellularLocation>
</comment>
<dbReference type="Pfam" id="PF00005">
    <property type="entry name" value="ABC_tran"/>
    <property type="match status" value="1"/>
</dbReference>
<evidence type="ECO:0000259" key="9">
    <source>
        <dbReference type="PROSITE" id="PS50929"/>
    </source>
</evidence>
<dbReference type="InterPro" id="IPR003593">
    <property type="entry name" value="AAA+_ATPase"/>
</dbReference>
<organism evidence="10 11">
    <name type="scientific">Sporosarcina gallistercoris</name>
    <dbReference type="NCBI Taxonomy" id="2762245"/>
    <lineage>
        <taxon>Bacteria</taxon>
        <taxon>Bacillati</taxon>
        <taxon>Bacillota</taxon>
        <taxon>Bacilli</taxon>
        <taxon>Bacillales</taxon>
        <taxon>Caryophanaceae</taxon>
        <taxon>Sporosarcina</taxon>
    </lineage>
</organism>
<dbReference type="Gene3D" id="3.40.50.300">
    <property type="entry name" value="P-loop containing nucleotide triphosphate hydrolases"/>
    <property type="match status" value="1"/>
</dbReference>
<evidence type="ECO:0000256" key="4">
    <source>
        <dbReference type="ARBA" id="ARBA00022840"/>
    </source>
</evidence>
<dbReference type="PROSITE" id="PS50929">
    <property type="entry name" value="ABC_TM1F"/>
    <property type="match status" value="1"/>
</dbReference>
<accession>A0ABR8PIJ0</accession>
<evidence type="ECO:0000256" key="5">
    <source>
        <dbReference type="ARBA" id="ARBA00022989"/>
    </source>
</evidence>
<evidence type="ECO:0000256" key="2">
    <source>
        <dbReference type="ARBA" id="ARBA00022692"/>
    </source>
</evidence>
<evidence type="ECO:0000313" key="11">
    <source>
        <dbReference type="Proteomes" id="UP000659496"/>
    </source>
</evidence>
<dbReference type="SUPFAM" id="SSF52540">
    <property type="entry name" value="P-loop containing nucleoside triphosphate hydrolases"/>
    <property type="match status" value="1"/>
</dbReference>
<feature type="transmembrane region" description="Helical" evidence="7">
    <location>
        <begin position="272"/>
        <end position="293"/>
    </location>
</feature>
<dbReference type="InterPro" id="IPR011527">
    <property type="entry name" value="ABC1_TM_dom"/>
</dbReference>
<dbReference type="PANTHER" id="PTHR43394:SF1">
    <property type="entry name" value="ATP-BINDING CASSETTE SUB-FAMILY B MEMBER 10, MITOCHONDRIAL"/>
    <property type="match status" value="1"/>
</dbReference>
<comment type="caution">
    <text evidence="10">The sequence shown here is derived from an EMBL/GenBank/DDBJ whole genome shotgun (WGS) entry which is preliminary data.</text>
</comment>
<feature type="transmembrane region" description="Helical" evidence="7">
    <location>
        <begin position="55"/>
        <end position="74"/>
    </location>
</feature>
<name>A0ABR8PIJ0_9BACL</name>
<dbReference type="Proteomes" id="UP000659496">
    <property type="component" value="Unassembled WGS sequence"/>
</dbReference>
<evidence type="ECO:0000313" key="10">
    <source>
        <dbReference type="EMBL" id="MBD7907975.1"/>
    </source>
</evidence>
<dbReference type="EMBL" id="JACSQY010000003">
    <property type="protein sequence ID" value="MBD7907975.1"/>
    <property type="molecule type" value="Genomic_DNA"/>
</dbReference>
<keyword evidence="4" id="KW-0067">ATP-binding</keyword>
<keyword evidence="11" id="KW-1185">Reference proteome</keyword>
<evidence type="ECO:0000259" key="8">
    <source>
        <dbReference type="PROSITE" id="PS50893"/>
    </source>
</evidence>
<dbReference type="SUPFAM" id="SSF90123">
    <property type="entry name" value="ABC transporter transmembrane region"/>
    <property type="match status" value="1"/>
</dbReference>
<dbReference type="Gene3D" id="1.20.1560.10">
    <property type="entry name" value="ABC transporter type 1, transmembrane domain"/>
    <property type="match status" value="1"/>
</dbReference>
<sequence>MNYVKSFVTPYMSKYWKLMSVTVLLGVCASLSAALLIFASGYLISAASERPETILLVYVPIVLVRAFGLSRAAFSYAERMTGHNAVLKVLSEMRVRLYRALEPQALFIRSRFKRGDLLGTLADDIEHLQDVYIRTLFPTISGLFIFVFATVSVSVFDWKFGLFIGLCLSVIAFAYPMLSLVMMKKHQQRSKQQHTKLYHTLGDAVYGIRDWLISSRTLDFLSKFREERNASYETDKELAKRDQNRTFQLHLISGVITVIVGVWAGMQAIDGTILPTYIAAFTLVTLPIIESLIPISHAVERIPAYQEAFTRIQHTEDTARSVFKSSETVDDVPAAADIQVQGVSYGYESEKRQALKQATLEIRQGEKVAILGKSGAGKSTFVQLLLGALQPDEGTIRIAGRSPEQYGENIHQIVSVLNQKPYLFGTTIENNIRLGNPSATMEEVEQAIRQVGLEDYLGKLPDGLQTQTEEAGRRFSGGERQRIALARILLNHTPIVIVDEPAVGLDPETERDLIQTMMESLEGKTVIWITHHLMGMELMDHIVFLEAGEISDAGTHEELLENSTRYRRLVELDRGI</sequence>
<keyword evidence="6 7" id="KW-0472">Membrane</keyword>
<keyword evidence="2 7" id="KW-0812">Transmembrane</keyword>
<dbReference type="InterPro" id="IPR003439">
    <property type="entry name" value="ABC_transporter-like_ATP-bd"/>
</dbReference>
<evidence type="ECO:0000256" key="7">
    <source>
        <dbReference type="SAM" id="Phobius"/>
    </source>
</evidence>
<dbReference type="InterPro" id="IPR014223">
    <property type="entry name" value="ABC_CydC/D"/>
</dbReference>
<evidence type="ECO:0000256" key="3">
    <source>
        <dbReference type="ARBA" id="ARBA00022741"/>
    </source>
</evidence>
<dbReference type="NCBIfam" id="TIGR02868">
    <property type="entry name" value="CydC"/>
    <property type="match status" value="1"/>
</dbReference>
<gene>
    <name evidence="10" type="primary">cydC</name>
    <name evidence="10" type="ORF">H9659_06505</name>
</gene>
<feature type="transmembrane region" description="Helical" evidence="7">
    <location>
        <begin position="162"/>
        <end position="183"/>
    </location>
</feature>
<evidence type="ECO:0000256" key="6">
    <source>
        <dbReference type="ARBA" id="ARBA00023136"/>
    </source>
</evidence>
<feature type="domain" description="ABC transmembrane type-1" evidence="9">
    <location>
        <begin position="21"/>
        <end position="304"/>
    </location>
</feature>
<protein>
    <submittedName>
        <fullName evidence="10">Thiol reductant ABC exporter subunit CydC</fullName>
    </submittedName>
</protein>
<dbReference type="Pfam" id="PF00664">
    <property type="entry name" value="ABC_membrane"/>
    <property type="match status" value="1"/>
</dbReference>
<dbReference type="PROSITE" id="PS00211">
    <property type="entry name" value="ABC_TRANSPORTER_1"/>
    <property type="match status" value="1"/>
</dbReference>